<evidence type="ECO:0000256" key="9">
    <source>
        <dbReference type="ARBA" id="ARBA00023224"/>
    </source>
</evidence>
<reference evidence="12 13" key="1">
    <citation type="submission" date="2024-05" db="EMBL/GenBank/DDBJ databases">
        <title>Genetic variation in Jamaican populations of the coffee berry borer (Hypothenemus hampei).</title>
        <authorList>
            <person name="Errbii M."/>
            <person name="Myrie A."/>
        </authorList>
    </citation>
    <scope>NUCLEOTIDE SEQUENCE [LARGE SCALE GENOMIC DNA]</scope>
    <source>
        <strain evidence="12">JA-Hopewell-2020-01-JO</strain>
        <tissue evidence="12">Whole body</tissue>
    </source>
</reference>
<dbReference type="PROSITE" id="PS50262">
    <property type="entry name" value="G_PROTEIN_RECEP_F1_2"/>
    <property type="match status" value="1"/>
</dbReference>
<evidence type="ECO:0000259" key="11">
    <source>
        <dbReference type="PROSITE" id="PS50262"/>
    </source>
</evidence>
<evidence type="ECO:0000256" key="8">
    <source>
        <dbReference type="ARBA" id="ARBA00023170"/>
    </source>
</evidence>
<feature type="transmembrane region" description="Helical" evidence="10">
    <location>
        <begin position="41"/>
        <end position="59"/>
    </location>
</feature>
<evidence type="ECO:0000256" key="6">
    <source>
        <dbReference type="ARBA" id="ARBA00023040"/>
    </source>
</evidence>
<dbReference type="InterPro" id="IPR017452">
    <property type="entry name" value="GPCR_Rhodpsn_7TM"/>
</dbReference>
<evidence type="ECO:0000256" key="10">
    <source>
        <dbReference type="SAM" id="Phobius"/>
    </source>
</evidence>
<comment type="subcellular location">
    <subcellularLocation>
        <location evidence="1">Cell membrane</location>
        <topology evidence="1">Multi-pass membrane protein</topology>
    </subcellularLocation>
</comment>
<evidence type="ECO:0000256" key="2">
    <source>
        <dbReference type="ARBA" id="ARBA00010663"/>
    </source>
</evidence>
<protein>
    <recommendedName>
        <fullName evidence="11">G-protein coupled receptors family 1 profile domain-containing protein</fullName>
    </recommendedName>
</protein>
<organism evidence="12 13">
    <name type="scientific">Hypothenemus hampei</name>
    <name type="common">Coffee berry borer</name>
    <dbReference type="NCBI Taxonomy" id="57062"/>
    <lineage>
        <taxon>Eukaryota</taxon>
        <taxon>Metazoa</taxon>
        <taxon>Ecdysozoa</taxon>
        <taxon>Arthropoda</taxon>
        <taxon>Hexapoda</taxon>
        <taxon>Insecta</taxon>
        <taxon>Pterygota</taxon>
        <taxon>Neoptera</taxon>
        <taxon>Endopterygota</taxon>
        <taxon>Coleoptera</taxon>
        <taxon>Polyphaga</taxon>
        <taxon>Cucujiformia</taxon>
        <taxon>Curculionidae</taxon>
        <taxon>Scolytinae</taxon>
        <taxon>Hypothenemus</taxon>
    </lineage>
</organism>
<dbReference type="AlphaFoldDB" id="A0ABD1DYR1"/>
<accession>A0ABD1DYR1</accession>
<dbReference type="InterPro" id="IPR000276">
    <property type="entry name" value="GPCR_Rhodpsn"/>
</dbReference>
<dbReference type="GO" id="GO:0005886">
    <property type="term" value="C:plasma membrane"/>
    <property type="evidence" value="ECO:0007669"/>
    <property type="project" value="UniProtKB-SubCell"/>
</dbReference>
<dbReference type="Proteomes" id="UP001566132">
    <property type="component" value="Unassembled WGS sequence"/>
</dbReference>
<dbReference type="PANTHER" id="PTHR24228">
    <property type="entry name" value="B2 BRADYKININ RECEPTOR/ANGIOTENSIN II RECEPTOR"/>
    <property type="match status" value="1"/>
</dbReference>
<evidence type="ECO:0000256" key="3">
    <source>
        <dbReference type="ARBA" id="ARBA00022475"/>
    </source>
</evidence>
<evidence type="ECO:0000256" key="1">
    <source>
        <dbReference type="ARBA" id="ARBA00004651"/>
    </source>
</evidence>
<gene>
    <name evidence="12" type="ORF">ABEB36_015803</name>
</gene>
<evidence type="ECO:0000313" key="12">
    <source>
        <dbReference type="EMBL" id="KAL1487533.1"/>
    </source>
</evidence>
<keyword evidence="3" id="KW-1003">Cell membrane</keyword>
<keyword evidence="6" id="KW-0297">G-protein coupled receptor</keyword>
<dbReference type="SUPFAM" id="SSF81321">
    <property type="entry name" value="Family A G protein-coupled receptor-like"/>
    <property type="match status" value="1"/>
</dbReference>
<evidence type="ECO:0000256" key="7">
    <source>
        <dbReference type="ARBA" id="ARBA00023136"/>
    </source>
</evidence>
<keyword evidence="9" id="KW-0807">Transducer</keyword>
<dbReference type="PRINTS" id="PR00237">
    <property type="entry name" value="GPCRRHODOPSN"/>
</dbReference>
<comment type="caution">
    <text evidence="12">The sequence shown here is derived from an EMBL/GenBank/DDBJ whole genome shotgun (WGS) entry which is preliminary data.</text>
</comment>
<feature type="transmembrane region" description="Helical" evidence="10">
    <location>
        <begin position="9"/>
        <end position="29"/>
    </location>
</feature>
<feature type="transmembrane region" description="Helical" evidence="10">
    <location>
        <begin position="117"/>
        <end position="140"/>
    </location>
</feature>
<keyword evidence="7 10" id="KW-0472">Membrane</keyword>
<feature type="transmembrane region" description="Helical" evidence="10">
    <location>
        <begin position="200"/>
        <end position="222"/>
    </location>
</feature>
<feature type="domain" description="G-protein coupled receptors family 1 profile" evidence="11">
    <location>
        <begin position="1"/>
        <end position="219"/>
    </location>
</feature>
<keyword evidence="13" id="KW-1185">Reference proteome</keyword>
<evidence type="ECO:0000313" key="13">
    <source>
        <dbReference type="Proteomes" id="UP001566132"/>
    </source>
</evidence>
<evidence type="ECO:0000256" key="4">
    <source>
        <dbReference type="ARBA" id="ARBA00022692"/>
    </source>
</evidence>
<dbReference type="PANTHER" id="PTHR24228:SF71">
    <property type="entry name" value="PROTEIN TRAPPED IN ENDODERM-1"/>
    <property type="match status" value="1"/>
</dbReference>
<dbReference type="Gene3D" id="1.20.1070.10">
    <property type="entry name" value="Rhodopsin 7-helix transmembrane proteins"/>
    <property type="match status" value="1"/>
</dbReference>
<proteinExistence type="inferred from homology"/>
<dbReference type="EMBL" id="JBDJPC010000036">
    <property type="protein sequence ID" value="KAL1487533.1"/>
    <property type="molecule type" value="Genomic_DNA"/>
</dbReference>
<comment type="similarity">
    <text evidence="2">Belongs to the G-protein coupled receptor 1 family.</text>
</comment>
<feature type="transmembrane region" description="Helical" evidence="10">
    <location>
        <begin position="66"/>
        <end position="88"/>
    </location>
</feature>
<feature type="transmembrane region" description="Helical" evidence="10">
    <location>
        <begin position="167"/>
        <end position="188"/>
    </location>
</feature>
<keyword evidence="4 10" id="KW-0812">Transmembrane</keyword>
<evidence type="ECO:0000256" key="5">
    <source>
        <dbReference type="ARBA" id="ARBA00022989"/>
    </source>
</evidence>
<sequence length="240" mass="28063">MHTNKYDDLIFVLIHNINKIVVFLLNPIIANRFPIGLRPKMSKITTPFIYIFICWNDYYATFYSKFYICLQLLCIWVIPFLAMVLPLLEIWGKLGFNPLSLSCTILENYEKSPKKTFFILGVALPCLMIIIAYSCIYWTVRNSKIRLRSHETLTKTTSKKKHDDNKLTSLMILIFFCFLLCFMPFVLVKVFDDKVSYPELHIFSSLLVWASAVINPFIYVATNKQYRNAYKKLFGKVGSI</sequence>
<dbReference type="GO" id="GO:0004930">
    <property type="term" value="F:G protein-coupled receptor activity"/>
    <property type="evidence" value="ECO:0007669"/>
    <property type="project" value="UniProtKB-KW"/>
</dbReference>
<name>A0ABD1DYR1_HYPHA</name>
<dbReference type="Pfam" id="PF00001">
    <property type="entry name" value="7tm_1"/>
    <property type="match status" value="1"/>
</dbReference>
<keyword evidence="5 10" id="KW-1133">Transmembrane helix</keyword>
<keyword evidence="8" id="KW-0675">Receptor</keyword>